<evidence type="ECO:0000313" key="2">
    <source>
        <dbReference type="Proteomes" id="UP000481033"/>
    </source>
</evidence>
<proteinExistence type="predicted"/>
<accession>A0A6M0RJK9</accession>
<sequence length="95" mass="10848">MFTKSYYLLRSTHDGQYLAAKPRNTETSKGFLMLFNADYEALSYVNQHAAEVANRFAVEPISGPQLKQMMERWGYEGVGVVNDPLVPQVEFLKRS</sequence>
<reference evidence="1 2" key="1">
    <citation type="journal article" date="2020" name="Microb. Ecol.">
        <title>Ecogenomics of the Marine Benthic Filamentous Cyanobacterium Adonisia.</title>
        <authorList>
            <person name="Walter J.M."/>
            <person name="Coutinho F.H."/>
            <person name="Leomil L."/>
            <person name="Hargreaves P.I."/>
            <person name="Campeao M.E."/>
            <person name="Vieira V.V."/>
            <person name="Silva B.S."/>
            <person name="Fistarol G.O."/>
            <person name="Salomon P.S."/>
            <person name="Sawabe T."/>
            <person name="Mino S."/>
            <person name="Hosokawa M."/>
            <person name="Miyashita H."/>
            <person name="Maruyama F."/>
            <person name="van Verk M.C."/>
            <person name="Dutilh B.E."/>
            <person name="Thompson C.C."/>
            <person name="Thompson F.L."/>
        </authorList>
    </citation>
    <scope>NUCLEOTIDE SEQUENCE [LARGE SCALE GENOMIC DNA]</scope>
    <source>
        <strain evidence="1 2">CCMR0081</strain>
    </source>
</reference>
<comment type="caution">
    <text evidence="1">The sequence shown here is derived from an EMBL/GenBank/DDBJ whole genome shotgun (WGS) entry which is preliminary data.</text>
</comment>
<dbReference type="EMBL" id="QXHD01000004">
    <property type="protein sequence ID" value="NEZ56417.1"/>
    <property type="molecule type" value="Genomic_DNA"/>
</dbReference>
<dbReference type="AlphaFoldDB" id="A0A6M0RJK9"/>
<name>A0A6M0RJK9_9CYAN</name>
<organism evidence="1 2">
    <name type="scientific">Adonisia turfae CCMR0081</name>
    <dbReference type="NCBI Taxonomy" id="2292702"/>
    <lineage>
        <taxon>Bacteria</taxon>
        <taxon>Bacillati</taxon>
        <taxon>Cyanobacteriota</taxon>
        <taxon>Adonisia</taxon>
        <taxon>Adonisia turfae</taxon>
    </lineage>
</organism>
<dbReference type="RefSeq" id="WP_006515333.1">
    <property type="nucleotide sequence ID" value="NZ_QXHD01000004.1"/>
</dbReference>
<gene>
    <name evidence="1" type="ORF">DXZ20_12180</name>
</gene>
<protein>
    <submittedName>
        <fullName evidence="1">Uncharacterized protein</fullName>
    </submittedName>
</protein>
<keyword evidence="2" id="KW-1185">Reference proteome</keyword>
<dbReference type="Proteomes" id="UP000481033">
    <property type="component" value="Unassembled WGS sequence"/>
</dbReference>
<evidence type="ECO:0000313" key="1">
    <source>
        <dbReference type="EMBL" id="NEZ56417.1"/>
    </source>
</evidence>